<dbReference type="EMBL" id="MU005622">
    <property type="protein sequence ID" value="KAF2677487.1"/>
    <property type="molecule type" value="Genomic_DNA"/>
</dbReference>
<gene>
    <name evidence="1" type="ORF">K458DRAFT_409697</name>
</gene>
<reference evidence="1" key="1">
    <citation type="journal article" date="2020" name="Stud. Mycol.">
        <title>101 Dothideomycetes genomes: a test case for predicting lifestyles and emergence of pathogens.</title>
        <authorList>
            <person name="Haridas S."/>
            <person name="Albert R."/>
            <person name="Binder M."/>
            <person name="Bloem J."/>
            <person name="Labutti K."/>
            <person name="Salamov A."/>
            <person name="Andreopoulos B."/>
            <person name="Baker S."/>
            <person name="Barry K."/>
            <person name="Bills G."/>
            <person name="Bluhm B."/>
            <person name="Cannon C."/>
            <person name="Castanera R."/>
            <person name="Culley D."/>
            <person name="Daum C."/>
            <person name="Ezra D."/>
            <person name="Gonzalez J."/>
            <person name="Henrissat B."/>
            <person name="Kuo A."/>
            <person name="Liang C."/>
            <person name="Lipzen A."/>
            <person name="Lutzoni F."/>
            <person name="Magnuson J."/>
            <person name="Mondo S."/>
            <person name="Nolan M."/>
            <person name="Ohm R."/>
            <person name="Pangilinan J."/>
            <person name="Park H.-J."/>
            <person name="Ramirez L."/>
            <person name="Alfaro M."/>
            <person name="Sun H."/>
            <person name="Tritt A."/>
            <person name="Yoshinaga Y."/>
            <person name="Zwiers L.-H."/>
            <person name="Turgeon B."/>
            <person name="Goodwin S."/>
            <person name="Spatafora J."/>
            <person name="Crous P."/>
            <person name="Grigoriev I."/>
        </authorList>
    </citation>
    <scope>NUCLEOTIDE SEQUENCE</scope>
    <source>
        <strain evidence="1">CBS 122367</strain>
    </source>
</reference>
<evidence type="ECO:0000313" key="1">
    <source>
        <dbReference type="EMBL" id="KAF2677487.1"/>
    </source>
</evidence>
<protein>
    <submittedName>
        <fullName evidence="1">Uncharacterized protein</fullName>
    </submittedName>
</protein>
<keyword evidence="2" id="KW-1185">Reference proteome</keyword>
<evidence type="ECO:0000313" key="2">
    <source>
        <dbReference type="Proteomes" id="UP000799291"/>
    </source>
</evidence>
<sequence>MPHHVLGRNYFRNIDETGWRGGVGTVLIGRTRHGVRELERGAELSLNLKTSISILGVWREWSGSQSETSAAEGRSRVDGWVTGECWIAESDDGLEAVKGPLSSWSATLATSCRGLFSCYLRLRRARSDDSRVGPWRRLVRNVLPTPGQHPRAPGDRGARCALALIVNAEGQAGSYTKERASSMTTGPSASDARCCEKYVSQGGNLGQEPGC</sequence>
<dbReference type="Proteomes" id="UP000799291">
    <property type="component" value="Unassembled WGS sequence"/>
</dbReference>
<organism evidence="1 2">
    <name type="scientific">Lentithecium fluviatile CBS 122367</name>
    <dbReference type="NCBI Taxonomy" id="1168545"/>
    <lineage>
        <taxon>Eukaryota</taxon>
        <taxon>Fungi</taxon>
        <taxon>Dikarya</taxon>
        <taxon>Ascomycota</taxon>
        <taxon>Pezizomycotina</taxon>
        <taxon>Dothideomycetes</taxon>
        <taxon>Pleosporomycetidae</taxon>
        <taxon>Pleosporales</taxon>
        <taxon>Massarineae</taxon>
        <taxon>Lentitheciaceae</taxon>
        <taxon>Lentithecium</taxon>
    </lineage>
</organism>
<dbReference type="AlphaFoldDB" id="A0A6G1IGY0"/>
<name>A0A6G1IGY0_9PLEO</name>
<proteinExistence type="predicted"/>
<accession>A0A6G1IGY0</accession>